<dbReference type="EMBL" id="CP029480">
    <property type="protein sequence ID" value="AWV97198.1"/>
    <property type="molecule type" value="Genomic_DNA"/>
</dbReference>
<dbReference type="AlphaFoldDB" id="A0A2Z4G7Z0"/>
<evidence type="ECO:0000313" key="2">
    <source>
        <dbReference type="Proteomes" id="UP000249873"/>
    </source>
</evidence>
<gene>
    <name evidence="1" type="ORF">DJ013_03035</name>
</gene>
<accession>A0A2Z4G7Z0</accession>
<sequence length="112" mass="12736">MKYQIETMRNVFKKSPATLAQFTTSSFENGNYAIEKQTSPGWRIIVYHNYAIPGMKISLSGGLAENESLEILDVKEVYQAPVFPCLDSTAFIVTFRFKAKTFGQPKMVQMRL</sequence>
<protein>
    <submittedName>
        <fullName evidence="1">Uncharacterized protein</fullName>
    </submittedName>
</protein>
<organism evidence="1 2">
    <name type="scientific">Arcticibacterium luteifluviistationis</name>
    <dbReference type="NCBI Taxonomy" id="1784714"/>
    <lineage>
        <taxon>Bacteria</taxon>
        <taxon>Pseudomonadati</taxon>
        <taxon>Bacteroidota</taxon>
        <taxon>Cytophagia</taxon>
        <taxon>Cytophagales</taxon>
        <taxon>Leadbetterellaceae</taxon>
        <taxon>Arcticibacterium</taxon>
    </lineage>
</organism>
<evidence type="ECO:0000313" key="1">
    <source>
        <dbReference type="EMBL" id="AWV97198.1"/>
    </source>
</evidence>
<proteinExistence type="predicted"/>
<reference evidence="1 2" key="1">
    <citation type="submission" date="2018-05" db="EMBL/GenBank/DDBJ databases">
        <title>Complete genome sequence of Arcticibacterium luteifluviistationis SM1504T, a cytophagaceae bacterium isolated from Arctic surface seawater.</title>
        <authorList>
            <person name="Li Y."/>
            <person name="Qin Q.-L."/>
        </authorList>
    </citation>
    <scope>NUCLEOTIDE SEQUENCE [LARGE SCALE GENOMIC DNA]</scope>
    <source>
        <strain evidence="1 2">SM1504</strain>
    </source>
</reference>
<dbReference type="KEGG" id="als:DJ013_03035"/>
<keyword evidence="2" id="KW-1185">Reference proteome</keyword>
<name>A0A2Z4G7Z0_9BACT</name>
<dbReference type="Proteomes" id="UP000249873">
    <property type="component" value="Chromosome"/>
</dbReference>